<protein>
    <submittedName>
        <fullName evidence="1">Uncharacterized protein</fullName>
    </submittedName>
</protein>
<organism evidence="1 2">
    <name type="scientific">Haemophilus parainfluenzae</name>
    <dbReference type="NCBI Taxonomy" id="729"/>
    <lineage>
        <taxon>Bacteria</taxon>
        <taxon>Pseudomonadati</taxon>
        <taxon>Pseudomonadota</taxon>
        <taxon>Gammaproteobacteria</taxon>
        <taxon>Pasteurellales</taxon>
        <taxon>Pasteurellaceae</taxon>
        <taxon>Haemophilus</taxon>
    </lineage>
</organism>
<evidence type="ECO:0000313" key="1">
    <source>
        <dbReference type="EMBL" id="OBY49670.1"/>
    </source>
</evidence>
<dbReference type="RefSeq" id="WP_065286291.1">
    <property type="nucleotide sequence ID" value="NZ_MAQD01000011.1"/>
</dbReference>
<accession>A0AB36E5Z0</accession>
<dbReference type="AlphaFoldDB" id="A0AB36E5Z0"/>
<name>A0AB36E5Z0_HAEPA</name>
<dbReference type="EMBL" id="MAQD01000011">
    <property type="protein sequence ID" value="OBY49670.1"/>
    <property type="molecule type" value="Genomic_DNA"/>
</dbReference>
<evidence type="ECO:0000313" key="2">
    <source>
        <dbReference type="Proteomes" id="UP000092740"/>
    </source>
</evidence>
<proteinExistence type="predicted"/>
<sequence length="249" mass="29113">MSKTFEYAYFCNEDVDISIQNISAQVSKDRNILEKYKGKLFCPECREAKLSFVSKTNKKVAHFRMTQNEHHKYGCSYIHDYATNDNVTSYIKNLTDLQIKDKLNSIMNMLCKGQDNNLNKIGGLEKDRDNPMVISTSKDNISYSLRRKSLSGWLDVDEKQIYVFYGKVRLSVDKKKGKYGDFYVLHIKTKNKNGEWNNKVNISSSKEFCGINEEYIYRIAMIGKLRKEYMSISLLKNNSIIYEIMQEKQ</sequence>
<dbReference type="Proteomes" id="UP000092740">
    <property type="component" value="Unassembled WGS sequence"/>
</dbReference>
<gene>
    <name evidence="1" type="ORF">BBB48_09720</name>
</gene>
<reference evidence="1 2" key="1">
    <citation type="submission" date="2016-06" db="EMBL/GenBank/DDBJ databases">
        <title>Simultaneous identification of Haemophilus influenzae and Haemophilus haemolyticus using TaqMan real-time PCR.</title>
        <authorList>
            <person name="Price E.P."/>
            <person name="Sarovich D.S."/>
            <person name="Harris T."/>
            <person name="Spargo J.C."/>
            <person name="Nosworthy E."/>
            <person name="Beissbarth J."/>
            <person name="Smith-Vaughan H.C."/>
        </authorList>
    </citation>
    <scope>NUCLEOTIDE SEQUENCE [LARGE SCALE GENOMIC DNA]</scope>
    <source>
        <strain evidence="1 2">ATCC 9796</strain>
    </source>
</reference>
<comment type="caution">
    <text evidence="1">The sequence shown here is derived from an EMBL/GenBank/DDBJ whole genome shotgun (WGS) entry which is preliminary data.</text>
</comment>